<feature type="transmembrane region" description="Helical" evidence="1">
    <location>
        <begin position="294"/>
        <end position="318"/>
    </location>
</feature>
<dbReference type="EMBL" id="CP017813">
    <property type="protein sequence ID" value="APJ38148.1"/>
    <property type="molecule type" value="Genomic_DNA"/>
</dbReference>
<protein>
    <submittedName>
        <fullName evidence="2">Uncharacterized protein</fullName>
    </submittedName>
</protein>
<keyword evidence="3" id="KW-1185">Reference proteome</keyword>
<evidence type="ECO:0000313" key="3">
    <source>
        <dbReference type="Proteomes" id="UP000184322"/>
    </source>
</evidence>
<accession>A0A1L4FRB2</accession>
<organism evidence="2 3">
    <name type="scientific">Mycoplasmopsis pullorum</name>
    <dbReference type="NCBI Taxonomy" id="48003"/>
    <lineage>
        <taxon>Bacteria</taxon>
        <taxon>Bacillati</taxon>
        <taxon>Mycoplasmatota</taxon>
        <taxon>Mycoplasmoidales</taxon>
        <taxon>Metamycoplasmataceae</taxon>
        <taxon>Mycoplasmopsis</taxon>
    </lineage>
</organism>
<name>A0A1L4FRB2_9BACT</name>
<sequence>MAYSFERTPYLNVSNSLEAEAKEITWIPWDGFFDFTLPNLSLDIYKTIPQYIICLLCSVLINLTFWNLIKPIFRLDFKLWKKTQIENTNTKKYFINTQLLNLMVLIFVLLLVFFEILWVQRDLKNWHALNYLHHWTSFYKHFQYYPEMLLYIIDYRAYNMITTFLMVSAIAIYLFRCVVLYKYWQKTTSKRLLKFIFILIPFLDMLFLNIYSINDINEKPFKDRKWKFKWILILLAVVISISLIYTFMKISPYNLKWWQEIDPFTYRWSSGAYDLKLNKFIPNYDHIAINIKTILAISGYISFIVAWSLIYMSIFSLLKSEFKLSTLNQTNK</sequence>
<keyword evidence="1" id="KW-1133">Transmembrane helix</keyword>
<feature type="transmembrane region" description="Helical" evidence="1">
    <location>
        <begin position="230"/>
        <end position="248"/>
    </location>
</feature>
<gene>
    <name evidence="2" type="ORF">BLA55_00360</name>
</gene>
<feature type="transmembrane region" description="Helical" evidence="1">
    <location>
        <begin position="157"/>
        <end position="180"/>
    </location>
</feature>
<evidence type="ECO:0000313" key="2">
    <source>
        <dbReference type="EMBL" id="APJ38148.1"/>
    </source>
</evidence>
<feature type="transmembrane region" description="Helical" evidence="1">
    <location>
        <begin position="48"/>
        <end position="69"/>
    </location>
</feature>
<keyword evidence="1" id="KW-0472">Membrane</keyword>
<dbReference type="AlphaFoldDB" id="A0A1L4FRB2"/>
<proteinExistence type="predicted"/>
<dbReference type="RefSeq" id="WP_073372153.1">
    <property type="nucleotide sequence ID" value="NZ_CP017813.1"/>
</dbReference>
<feature type="transmembrane region" description="Helical" evidence="1">
    <location>
        <begin position="99"/>
        <end position="119"/>
    </location>
</feature>
<evidence type="ECO:0000256" key="1">
    <source>
        <dbReference type="SAM" id="Phobius"/>
    </source>
</evidence>
<dbReference type="Proteomes" id="UP000184322">
    <property type="component" value="Chromosome"/>
</dbReference>
<keyword evidence="1" id="KW-0812">Transmembrane</keyword>
<reference evidence="3" key="1">
    <citation type="submission" date="2016-10" db="EMBL/GenBank/DDBJ databases">
        <authorList>
            <person name="Beylefeld A."/>
            <person name="Abolnik C."/>
        </authorList>
    </citation>
    <scope>NUCLEOTIDE SEQUENCE [LARGE SCALE GENOMIC DNA]</scope>
    <source>
        <strain evidence="3">B359_6</strain>
    </source>
</reference>
<feature type="transmembrane region" description="Helical" evidence="1">
    <location>
        <begin position="192"/>
        <end position="210"/>
    </location>
</feature>
<dbReference type="KEGG" id="mpul:BLA55_00360"/>